<organism evidence="1 2">
    <name type="scientific">Candidatus Gottesmanbacteria bacterium RIFCSPLOWO2_01_FULL_49_10</name>
    <dbReference type="NCBI Taxonomy" id="1798396"/>
    <lineage>
        <taxon>Bacteria</taxon>
        <taxon>Candidatus Gottesmaniibacteriota</taxon>
    </lineage>
</organism>
<dbReference type="STRING" id="1798396.A2973_03410"/>
<dbReference type="AlphaFoldDB" id="A0A1F6B049"/>
<name>A0A1F6B049_9BACT</name>
<comment type="caution">
    <text evidence="1">The sequence shown here is derived from an EMBL/GenBank/DDBJ whole genome shotgun (WGS) entry which is preliminary data.</text>
</comment>
<dbReference type="EMBL" id="MFJZ01000026">
    <property type="protein sequence ID" value="OGG30306.1"/>
    <property type="molecule type" value="Genomic_DNA"/>
</dbReference>
<dbReference type="Proteomes" id="UP000176409">
    <property type="component" value="Unassembled WGS sequence"/>
</dbReference>
<evidence type="ECO:0000313" key="2">
    <source>
        <dbReference type="Proteomes" id="UP000176409"/>
    </source>
</evidence>
<protein>
    <submittedName>
        <fullName evidence="1">Uncharacterized protein</fullName>
    </submittedName>
</protein>
<gene>
    <name evidence="1" type="ORF">A2973_03410</name>
</gene>
<reference evidence="1 2" key="1">
    <citation type="journal article" date="2016" name="Nat. Commun.">
        <title>Thousands of microbial genomes shed light on interconnected biogeochemical processes in an aquifer system.</title>
        <authorList>
            <person name="Anantharaman K."/>
            <person name="Brown C.T."/>
            <person name="Hug L.A."/>
            <person name="Sharon I."/>
            <person name="Castelle C.J."/>
            <person name="Probst A.J."/>
            <person name="Thomas B.C."/>
            <person name="Singh A."/>
            <person name="Wilkins M.J."/>
            <person name="Karaoz U."/>
            <person name="Brodie E.L."/>
            <person name="Williams K.H."/>
            <person name="Hubbard S.S."/>
            <person name="Banfield J.F."/>
        </authorList>
    </citation>
    <scope>NUCLEOTIDE SEQUENCE [LARGE SCALE GENOMIC DNA]</scope>
</reference>
<proteinExistence type="predicted"/>
<accession>A0A1F6B049</accession>
<sequence length="74" mass="8477">MIKTGYQVIYKCDENPPWRSPEITLLPRDGEVVARYFPPPEEISNAHHREHDPAHSIQVEQAIPINVFPEISAT</sequence>
<evidence type="ECO:0000313" key="1">
    <source>
        <dbReference type="EMBL" id="OGG30306.1"/>
    </source>
</evidence>